<sequence length="148" mass="15387">MTAKPKVFYTATATATGDGRNGHVASADGLIDMDLVTPNPITTPKKANPELLFASGYSACYNSAFQGAAKSMKVHIEGSSVTAKVGIGPVSLHEFALTVTLKVDAYGIDQATAQAIADKADQMCPYSNAVRGNIEVKVEVTAHEAVDA</sequence>
<evidence type="ECO:0000313" key="3">
    <source>
        <dbReference type="Proteomes" id="UP001304125"/>
    </source>
</evidence>
<reference evidence="2 3" key="1">
    <citation type="submission" date="2023-09" db="EMBL/GenBank/DDBJ databases">
        <title>Demequina sp. a novel bacteria isolated from Capsicum annuum.</title>
        <authorList>
            <person name="Humaira Z."/>
            <person name="Lee J."/>
            <person name="Cho D."/>
        </authorList>
    </citation>
    <scope>NUCLEOTIDE SEQUENCE [LARGE SCALE GENOMIC DNA]</scope>
    <source>
        <strain evidence="2 3">OYTSA14</strain>
    </source>
</reference>
<evidence type="ECO:0000313" key="2">
    <source>
        <dbReference type="EMBL" id="WNM25724.1"/>
    </source>
</evidence>
<dbReference type="Gene3D" id="2.20.25.10">
    <property type="match status" value="1"/>
</dbReference>
<dbReference type="Gene3D" id="3.30.300.20">
    <property type="match status" value="1"/>
</dbReference>
<accession>A0AA96JEI1</accession>
<dbReference type="PANTHER" id="PTHR33797">
    <property type="entry name" value="ORGANIC HYDROPEROXIDE RESISTANCE PROTEIN-LIKE"/>
    <property type="match status" value="1"/>
</dbReference>
<name>A0AA96JEI1_9MICO</name>
<comment type="similarity">
    <text evidence="1">Belongs to the OsmC/Ohr family.</text>
</comment>
<dbReference type="InterPro" id="IPR015946">
    <property type="entry name" value="KH_dom-like_a/b"/>
</dbReference>
<gene>
    <name evidence="2" type="ORF">RN606_06110</name>
</gene>
<dbReference type="AlphaFoldDB" id="A0AA96JEI1"/>
<dbReference type="EMBL" id="CP134879">
    <property type="protein sequence ID" value="WNM25724.1"/>
    <property type="molecule type" value="Genomic_DNA"/>
</dbReference>
<dbReference type="InterPro" id="IPR003718">
    <property type="entry name" value="OsmC/Ohr_fam"/>
</dbReference>
<protein>
    <submittedName>
        <fullName evidence="2">Ohr family peroxiredoxin</fullName>
    </submittedName>
</protein>
<dbReference type="NCBIfam" id="TIGR03561">
    <property type="entry name" value="organ_hyd_perox"/>
    <property type="match status" value="1"/>
</dbReference>
<dbReference type="PANTHER" id="PTHR33797:SF2">
    <property type="entry name" value="ORGANIC HYDROPEROXIDE RESISTANCE PROTEIN-LIKE"/>
    <property type="match status" value="1"/>
</dbReference>
<dbReference type="InterPro" id="IPR036102">
    <property type="entry name" value="OsmC/Ohrsf"/>
</dbReference>
<dbReference type="RefSeq" id="WP_313501113.1">
    <property type="nucleotide sequence ID" value="NZ_CP134879.1"/>
</dbReference>
<dbReference type="SUPFAM" id="SSF82784">
    <property type="entry name" value="OsmC-like"/>
    <property type="match status" value="1"/>
</dbReference>
<keyword evidence="3" id="KW-1185">Reference proteome</keyword>
<dbReference type="GO" id="GO:0006979">
    <property type="term" value="P:response to oxidative stress"/>
    <property type="evidence" value="ECO:0007669"/>
    <property type="project" value="InterPro"/>
</dbReference>
<dbReference type="Pfam" id="PF02566">
    <property type="entry name" value="OsmC"/>
    <property type="match status" value="1"/>
</dbReference>
<organism evidence="2 3">
    <name type="scientific">Demequina capsici</name>
    <dbReference type="NCBI Taxonomy" id="3075620"/>
    <lineage>
        <taxon>Bacteria</taxon>
        <taxon>Bacillati</taxon>
        <taxon>Actinomycetota</taxon>
        <taxon>Actinomycetes</taxon>
        <taxon>Micrococcales</taxon>
        <taxon>Demequinaceae</taxon>
        <taxon>Demequina</taxon>
    </lineage>
</organism>
<dbReference type="Proteomes" id="UP001304125">
    <property type="component" value="Chromosome"/>
</dbReference>
<evidence type="ECO:0000256" key="1">
    <source>
        <dbReference type="ARBA" id="ARBA00007378"/>
    </source>
</evidence>
<proteinExistence type="inferred from homology"/>
<dbReference type="InterPro" id="IPR019953">
    <property type="entry name" value="OHR"/>
</dbReference>